<evidence type="ECO:0000313" key="2">
    <source>
        <dbReference type="Proteomes" id="UP000798808"/>
    </source>
</evidence>
<evidence type="ECO:0008006" key="3">
    <source>
        <dbReference type="Google" id="ProtNLM"/>
    </source>
</evidence>
<comment type="caution">
    <text evidence="1">The sequence shown here is derived from an EMBL/GenBank/DDBJ whole genome shotgun (WGS) entry which is preliminary data.</text>
</comment>
<evidence type="ECO:0000313" key="1">
    <source>
        <dbReference type="EMBL" id="MTI26736.1"/>
    </source>
</evidence>
<dbReference type="RefSeq" id="WP_155173745.1">
    <property type="nucleotide sequence ID" value="NZ_BAAAFL010000010.1"/>
</dbReference>
<sequence length="105" mass="12132">MGKIVIVAYRPLPGKAKELEKVIESHIPVLKKEGLVTERDPIVMKAGNGCFIEIFEWKSAIAMEKAHQNKAVLELWDRFRKVCEYEKPVNIKEFSQLFSEFEPVN</sequence>
<gene>
    <name evidence="1" type="ORF">E1163_17410</name>
</gene>
<keyword evidence="2" id="KW-1185">Reference proteome</keyword>
<dbReference type="EMBL" id="SMLW01000596">
    <property type="protein sequence ID" value="MTI26736.1"/>
    <property type="molecule type" value="Genomic_DNA"/>
</dbReference>
<dbReference type="Proteomes" id="UP000798808">
    <property type="component" value="Unassembled WGS sequence"/>
</dbReference>
<proteinExistence type="predicted"/>
<protein>
    <recommendedName>
        <fullName evidence="3">ABM domain-containing protein</fullName>
    </recommendedName>
</protein>
<organism evidence="1 2">
    <name type="scientific">Fulvivirga kasyanovii</name>
    <dbReference type="NCBI Taxonomy" id="396812"/>
    <lineage>
        <taxon>Bacteria</taxon>
        <taxon>Pseudomonadati</taxon>
        <taxon>Bacteroidota</taxon>
        <taxon>Cytophagia</taxon>
        <taxon>Cytophagales</taxon>
        <taxon>Fulvivirgaceae</taxon>
        <taxon>Fulvivirga</taxon>
    </lineage>
</organism>
<reference evidence="1 2" key="1">
    <citation type="submission" date="2019-02" db="EMBL/GenBank/DDBJ databases">
        <authorList>
            <person name="Goldberg S.R."/>
            <person name="Haltli B.A."/>
            <person name="Correa H."/>
            <person name="Russell K.G."/>
        </authorList>
    </citation>
    <scope>NUCLEOTIDE SEQUENCE [LARGE SCALE GENOMIC DNA]</scope>
    <source>
        <strain evidence="1 2">JCM 16186</strain>
    </source>
</reference>
<name>A0ABW9RS47_9BACT</name>
<accession>A0ABW9RS47</accession>